<feature type="non-terminal residue" evidence="1">
    <location>
        <position position="312"/>
    </location>
</feature>
<feature type="non-terminal residue" evidence="1">
    <location>
        <position position="1"/>
    </location>
</feature>
<protein>
    <recommendedName>
        <fullName evidence="2">DUF3971 domain-containing protein</fullName>
    </recommendedName>
</protein>
<dbReference type="AlphaFoldDB" id="A0A382SCR5"/>
<accession>A0A382SCR5</accession>
<organism evidence="1">
    <name type="scientific">marine metagenome</name>
    <dbReference type="NCBI Taxonomy" id="408172"/>
    <lineage>
        <taxon>unclassified sequences</taxon>
        <taxon>metagenomes</taxon>
        <taxon>ecological metagenomes</taxon>
    </lineage>
</organism>
<proteinExistence type="predicted"/>
<name>A0A382SCR5_9ZZZZ</name>
<reference evidence="1" key="1">
    <citation type="submission" date="2018-05" db="EMBL/GenBank/DDBJ databases">
        <authorList>
            <person name="Lanie J.A."/>
            <person name="Ng W.-L."/>
            <person name="Kazmierczak K.M."/>
            <person name="Andrzejewski T.M."/>
            <person name="Davidsen T.M."/>
            <person name="Wayne K.J."/>
            <person name="Tettelin H."/>
            <person name="Glass J.I."/>
            <person name="Rusch D."/>
            <person name="Podicherti R."/>
            <person name="Tsui H.-C.T."/>
            <person name="Winkler M.E."/>
        </authorList>
    </citation>
    <scope>NUCLEOTIDE SEQUENCE</scope>
</reference>
<evidence type="ECO:0000313" key="1">
    <source>
        <dbReference type="EMBL" id="SVD07649.1"/>
    </source>
</evidence>
<gene>
    <name evidence="1" type="ORF">METZ01_LOCUS360503</name>
</gene>
<evidence type="ECO:0008006" key="2">
    <source>
        <dbReference type="Google" id="ProtNLM"/>
    </source>
</evidence>
<dbReference type="EMBL" id="UINC01128107">
    <property type="protein sequence ID" value="SVD07649.1"/>
    <property type="molecule type" value="Genomic_DNA"/>
</dbReference>
<sequence>KIDEKRKINDLKITSNLKFDKLYFNEKYQNLVYLENGIVETSFFDNNFTINLDSKYSFIEDQNETDINNKDDIKLYIVKKNNEDYVVEGSFKNKKKSIDPKDLLDLFKVNFEFLSEEEITIETNNKFAFKIDEKRKINDLKITSNLKFEKLVLNYNSSKIKDYLKDYKDSVYLKDGNVDIDYSKKLISIKGSSQYSLDKKFDNLKFDILKNNNDYKFNVNIDINNSSLRVNEIKYVKEKNSNSSLIFKGSILNSNTIVLDKILFTENNNNFEINQIKFNDKYKVLSIDKLVLDYDNSNKIKNNIRLSKIDNN</sequence>